<accession>E6QMH3</accession>
<gene>
    <name evidence="1" type="ORF">CARN6_1910</name>
</gene>
<protein>
    <submittedName>
        <fullName evidence="1">Uncharacterized protein</fullName>
    </submittedName>
</protein>
<reference evidence="1" key="1">
    <citation type="submission" date="2009-10" db="EMBL/GenBank/DDBJ databases">
        <title>Diversity of trophic interactions inside an arsenic-rich microbial ecosystem.</title>
        <authorList>
            <person name="Bertin P.N."/>
            <person name="Heinrich-Salmeron A."/>
            <person name="Pelletier E."/>
            <person name="Goulhen-Chollet F."/>
            <person name="Arsene-Ploetze F."/>
            <person name="Gallien S."/>
            <person name="Calteau A."/>
            <person name="Vallenet D."/>
            <person name="Casiot C."/>
            <person name="Chane-Woon-Ming B."/>
            <person name="Giloteaux L."/>
            <person name="Barakat M."/>
            <person name="Bonnefoy V."/>
            <person name="Bruneel O."/>
            <person name="Chandler M."/>
            <person name="Cleiss J."/>
            <person name="Duran R."/>
            <person name="Elbaz-Poulichet F."/>
            <person name="Fonknechten N."/>
            <person name="Lauga B."/>
            <person name="Mornico D."/>
            <person name="Ortet P."/>
            <person name="Schaeffer C."/>
            <person name="Siguier P."/>
            <person name="Alexander Thil Smith A."/>
            <person name="Van Dorsselaer A."/>
            <person name="Weissenbach J."/>
            <person name="Medigue C."/>
            <person name="Le Paslier D."/>
        </authorList>
    </citation>
    <scope>NUCLEOTIDE SEQUENCE</scope>
</reference>
<evidence type="ECO:0000313" key="1">
    <source>
        <dbReference type="EMBL" id="CBI08444.1"/>
    </source>
</evidence>
<comment type="caution">
    <text evidence="1">The sequence shown here is derived from an EMBL/GenBank/DDBJ whole genome shotgun (WGS) entry which is preliminary data.</text>
</comment>
<name>E6QMH3_9ZZZZ</name>
<organism evidence="1">
    <name type="scientific">mine drainage metagenome</name>
    <dbReference type="NCBI Taxonomy" id="410659"/>
    <lineage>
        <taxon>unclassified sequences</taxon>
        <taxon>metagenomes</taxon>
        <taxon>ecological metagenomes</taxon>
    </lineage>
</organism>
<proteinExistence type="predicted"/>
<sequence>MFLVPFFVNVFLNHVSARTTPENRFFEVAG</sequence>
<dbReference type="EMBL" id="CABQ01000219">
    <property type="protein sequence ID" value="CBI08444.1"/>
    <property type="molecule type" value="Genomic_DNA"/>
</dbReference>
<dbReference type="AlphaFoldDB" id="E6QMH3"/>